<name>A0AAU7XAU7_9HYPH</name>
<keyword evidence="1" id="KW-0573">Peptidoglycan synthesis</keyword>
<feature type="domain" description="L,D-TPase catalytic" evidence="3">
    <location>
        <begin position="105"/>
        <end position="275"/>
    </location>
</feature>
<dbReference type="KEGG" id="mflg:ABS361_18865"/>
<accession>A0AAU7XAU7</accession>
<feature type="active site" description="Nucleophile" evidence="1">
    <location>
        <position position="252"/>
    </location>
</feature>
<proteinExistence type="predicted"/>
<evidence type="ECO:0000313" key="4">
    <source>
        <dbReference type="EMBL" id="XBY44086.1"/>
    </source>
</evidence>
<dbReference type="PANTHER" id="PTHR38589">
    <property type="entry name" value="BLR0621 PROTEIN"/>
    <property type="match status" value="1"/>
</dbReference>
<dbReference type="PANTHER" id="PTHR38589:SF1">
    <property type="entry name" value="BLR0621 PROTEIN"/>
    <property type="match status" value="1"/>
</dbReference>
<feature type="compositionally biased region" description="Pro residues" evidence="2">
    <location>
        <begin position="10"/>
        <end position="20"/>
    </location>
</feature>
<dbReference type="GO" id="GO:0071555">
    <property type="term" value="P:cell wall organization"/>
    <property type="evidence" value="ECO:0007669"/>
    <property type="project" value="UniProtKB-UniRule"/>
</dbReference>
<keyword evidence="1" id="KW-0961">Cell wall biogenesis/degradation</keyword>
<reference evidence="4" key="1">
    <citation type="submission" date="2024-06" db="EMBL/GenBank/DDBJ databases">
        <title>Methylostella associata gen. nov., sp. nov., a novel Ancalomicrobiaceae-affiliated facultatively methylotrophic bacteria that feed on methanotrophs of the genus Methylococcus.</title>
        <authorList>
            <person name="Saltykova V."/>
            <person name="Danilova O.V."/>
            <person name="Oshkin I.Y."/>
            <person name="Belova S.E."/>
            <person name="Pimenov N.V."/>
            <person name="Dedysh S.N."/>
        </authorList>
    </citation>
    <scope>NUCLEOTIDE SEQUENCE</scope>
    <source>
        <strain evidence="4">S20</strain>
    </source>
</reference>
<sequence length="276" mass="30655">MLTPDDRCGSPPPRRSPPTRDPTDHIGAPPRDGDRQTGDRDRCRRVVRVALLVPQVRDKKNIVRPLVQDTLHVAKICPNPSPRSRSRVIRRFGAFRSGESVPARRPILLTVTRKPGAATEGLLTIAGNVFPCSLGRGGITRFKREGDGATPAARMRLVGGFYRADRVGWPPAPIPFRPTRTDDGWADDPTDGRYNRLVRLPFAKSHETMARTDRLYDIVVVLDWNVSRRSLGRGSAIFFHLTRPDRGPTAGCVAVSEPDLRKILGRIGRNAVMVVR</sequence>
<gene>
    <name evidence="4" type="ORF">ABS361_18865</name>
</gene>
<feature type="region of interest" description="Disordered" evidence="2">
    <location>
        <begin position="1"/>
        <end position="41"/>
    </location>
</feature>
<dbReference type="Pfam" id="PF03734">
    <property type="entry name" value="YkuD"/>
    <property type="match status" value="1"/>
</dbReference>
<protein>
    <submittedName>
        <fullName evidence="4">L,D-transpeptidase family protein</fullName>
    </submittedName>
</protein>
<feature type="active site" description="Proton donor/acceptor" evidence="1">
    <location>
        <position position="240"/>
    </location>
</feature>
<dbReference type="AlphaFoldDB" id="A0AAU7XAU7"/>
<dbReference type="PROSITE" id="PS52029">
    <property type="entry name" value="LD_TPASE"/>
    <property type="match status" value="1"/>
</dbReference>
<dbReference type="InterPro" id="IPR005490">
    <property type="entry name" value="LD_TPept_cat_dom"/>
</dbReference>
<evidence type="ECO:0000259" key="3">
    <source>
        <dbReference type="PROSITE" id="PS52029"/>
    </source>
</evidence>
<dbReference type="GO" id="GO:0008360">
    <property type="term" value="P:regulation of cell shape"/>
    <property type="evidence" value="ECO:0007669"/>
    <property type="project" value="UniProtKB-UniRule"/>
</dbReference>
<dbReference type="GO" id="GO:0016740">
    <property type="term" value="F:transferase activity"/>
    <property type="evidence" value="ECO:0007669"/>
    <property type="project" value="InterPro"/>
</dbReference>
<feature type="compositionally biased region" description="Basic and acidic residues" evidence="2">
    <location>
        <begin position="31"/>
        <end position="41"/>
    </location>
</feature>
<comment type="pathway">
    <text evidence="1">Cell wall biogenesis; peptidoglycan biosynthesis.</text>
</comment>
<dbReference type="GO" id="GO:0009252">
    <property type="term" value="P:peptidoglycan biosynthetic process"/>
    <property type="evidence" value="ECO:0007669"/>
    <property type="project" value="UniProtKB-KW"/>
</dbReference>
<keyword evidence="1" id="KW-0133">Cell shape</keyword>
<evidence type="ECO:0000256" key="1">
    <source>
        <dbReference type="PROSITE-ProRule" id="PRU01373"/>
    </source>
</evidence>
<dbReference type="RefSeq" id="WP_407049183.1">
    <property type="nucleotide sequence ID" value="NZ_CP158568.1"/>
</dbReference>
<organism evidence="4">
    <name type="scientific">Methyloraptor flagellatus</name>
    <dbReference type="NCBI Taxonomy" id="3162530"/>
    <lineage>
        <taxon>Bacteria</taxon>
        <taxon>Pseudomonadati</taxon>
        <taxon>Pseudomonadota</taxon>
        <taxon>Alphaproteobacteria</taxon>
        <taxon>Hyphomicrobiales</taxon>
        <taxon>Ancalomicrobiaceae</taxon>
        <taxon>Methyloraptor</taxon>
    </lineage>
</organism>
<evidence type="ECO:0000256" key="2">
    <source>
        <dbReference type="SAM" id="MobiDB-lite"/>
    </source>
</evidence>
<dbReference type="EMBL" id="CP158568">
    <property type="protein sequence ID" value="XBY44086.1"/>
    <property type="molecule type" value="Genomic_DNA"/>
</dbReference>